<evidence type="ECO:0000256" key="6">
    <source>
        <dbReference type="ARBA" id="ARBA00022754"/>
    </source>
</evidence>
<dbReference type="Gene3D" id="1.20.5.170">
    <property type="match status" value="1"/>
</dbReference>
<comment type="similarity">
    <text evidence="13">Belongs to the intermediate filament family.</text>
</comment>
<evidence type="ECO:0000256" key="9">
    <source>
        <dbReference type="ARBA" id="ARBA00037766"/>
    </source>
</evidence>
<evidence type="ECO:0000313" key="15">
    <source>
        <dbReference type="Ensembl" id="ENSRROP00000022627.1"/>
    </source>
</evidence>
<dbReference type="PANTHER" id="PTHR45616:SF26">
    <property type="entry name" value="KERATIN, TYPE II CYTOSKELETAL 8"/>
    <property type="match status" value="1"/>
</dbReference>
<dbReference type="GO" id="GO:0005882">
    <property type="term" value="C:intermediate filament"/>
    <property type="evidence" value="ECO:0007669"/>
    <property type="project" value="UniProtKB-KW"/>
</dbReference>
<reference evidence="15" key="2">
    <citation type="submission" date="2025-09" db="UniProtKB">
        <authorList>
            <consortium name="Ensembl"/>
        </authorList>
    </citation>
    <scope>IDENTIFICATION</scope>
</reference>
<dbReference type="GeneTree" id="ENSGT00940000153339"/>
<evidence type="ECO:0000256" key="12">
    <source>
        <dbReference type="ARBA" id="ARBA00042964"/>
    </source>
</evidence>
<dbReference type="Proteomes" id="UP000233200">
    <property type="component" value="Unplaced"/>
</dbReference>
<dbReference type="Ensembl" id="ENSRROT00000046825.1">
    <property type="protein sequence ID" value="ENSRROP00000022627.1"/>
    <property type="gene ID" value="ENSRROG00000035173.1"/>
</dbReference>
<evidence type="ECO:0000259" key="14">
    <source>
        <dbReference type="PROSITE" id="PS51842"/>
    </source>
</evidence>
<comment type="subcellular location">
    <subcellularLocation>
        <location evidence="2">Cytoplasm</location>
    </subcellularLocation>
    <subcellularLocation>
        <location evidence="1">Nucleus matrix</location>
    </subcellularLocation>
    <subcellularLocation>
        <location evidence="3">Nucleus</location>
        <location evidence="3">Nucleoplasm</location>
    </subcellularLocation>
</comment>
<dbReference type="OMA" id="MQNMFIH"/>
<dbReference type="GO" id="GO:0005737">
    <property type="term" value="C:cytoplasm"/>
    <property type="evidence" value="ECO:0007669"/>
    <property type="project" value="UniProtKB-SubCell"/>
</dbReference>
<feature type="domain" description="IF rod" evidence="14">
    <location>
        <begin position="1"/>
        <end position="165"/>
    </location>
</feature>
<evidence type="ECO:0000313" key="16">
    <source>
        <dbReference type="Proteomes" id="UP000233200"/>
    </source>
</evidence>
<evidence type="ECO:0000256" key="1">
    <source>
        <dbReference type="ARBA" id="ARBA00004109"/>
    </source>
</evidence>
<dbReference type="SUPFAM" id="SSF64593">
    <property type="entry name" value="Intermediate filament protein, coiled coil region"/>
    <property type="match status" value="1"/>
</dbReference>
<evidence type="ECO:0000256" key="4">
    <source>
        <dbReference type="ARBA" id="ARBA00022490"/>
    </source>
</evidence>
<keyword evidence="4" id="KW-0963">Cytoplasm</keyword>
<dbReference type="InterPro" id="IPR039008">
    <property type="entry name" value="IF_rod_dom"/>
</dbReference>
<dbReference type="GO" id="GO:0005654">
    <property type="term" value="C:nucleoplasm"/>
    <property type="evidence" value="ECO:0007669"/>
    <property type="project" value="UniProtKB-SubCell"/>
</dbReference>
<dbReference type="SMART" id="SM01391">
    <property type="entry name" value="Filament"/>
    <property type="match status" value="1"/>
</dbReference>
<keyword evidence="6 13" id="KW-0403">Intermediate filament</keyword>
<dbReference type="Pfam" id="PF00038">
    <property type="entry name" value="Filament"/>
    <property type="match status" value="1"/>
</dbReference>
<dbReference type="AlphaFoldDB" id="A0A2K6Q1H3"/>
<keyword evidence="5" id="KW-0416">Keratin</keyword>
<dbReference type="GO" id="GO:0016363">
    <property type="term" value="C:nuclear matrix"/>
    <property type="evidence" value="ECO:0007669"/>
    <property type="project" value="UniProtKB-SubCell"/>
</dbReference>
<reference evidence="15" key="1">
    <citation type="submission" date="2025-08" db="UniProtKB">
        <authorList>
            <consortium name="Ensembl"/>
        </authorList>
    </citation>
    <scope>IDENTIFICATION</scope>
</reference>
<accession>A0A2K6Q1H3</accession>
<dbReference type="PANTHER" id="PTHR45616">
    <property type="entry name" value="GATA-TYPE DOMAIN-CONTAINING PROTEIN"/>
    <property type="match status" value="1"/>
</dbReference>
<evidence type="ECO:0000256" key="2">
    <source>
        <dbReference type="ARBA" id="ARBA00004496"/>
    </source>
</evidence>
<dbReference type="Gene3D" id="1.20.5.500">
    <property type="entry name" value="Single helix bin"/>
    <property type="match status" value="1"/>
</dbReference>
<evidence type="ECO:0000256" key="8">
    <source>
        <dbReference type="ARBA" id="ARBA00023242"/>
    </source>
</evidence>
<keyword evidence="16" id="KW-1185">Reference proteome</keyword>
<comment type="function">
    <text evidence="9">Together with KRT19, helps to link the contractile apparatus to dystrophin at the costameres of striated muscle.</text>
</comment>
<dbReference type="PROSITE" id="PS00226">
    <property type="entry name" value="IF_ROD_1"/>
    <property type="match status" value="1"/>
</dbReference>
<keyword evidence="7" id="KW-0175">Coiled coil</keyword>
<protein>
    <recommendedName>
        <fullName evidence="10">Keratin, type II cytoskeletal 8</fullName>
    </recommendedName>
    <alternativeName>
        <fullName evidence="12">Cytokeratin-8</fullName>
    </alternativeName>
    <alternativeName>
        <fullName evidence="11">Keratin-8</fullName>
    </alternativeName>
</protein>
<name>A0A2K6Q1H3_RHIRO</name>
<sequence length="245" mass="26980">MNKVELESLTEGLTDEINFLRQLYEEEIQELQSQILDTSAVIIAEVKAQYEVIANRSLAEAESMDQIKYKELQMLAGKRWDDLRHAKTEISEMNRNISWFQAETEGLKGQRASLEAAIADAEQRGELAIKDANLRGYQELMNIKLALDIEITTYRKLLEDKESQLESGMQNMFIHTKTTSGYAGGLSSAYGGLTSPGLSYGLGSSSGSGAGSSSFSHTSSTRAIVVKIKTRDGKLVSKSSDVLPK</sequence>
<evidence type="ECO:0000256" key="5">
    <source>
        <dbReference type="ARBA" id="ARBA00022744"/>
    </source>
</evidence>
<evidence type="ECO:0000256" key="7">
    <source>
        <dbReference type="ARBA" id="ARBA00023054"/>
    </source>
</evidence>
<dbReference type="InterPro" id="IPR018039">
    <property type="entry name" value="IF_conserved"/>
</dbReference>
<evidence type="ECO:0000256" key="11">
    <source>
        <dbReference type="ARBA" id="ARBA00042886"/>
    </source>
</evidence>
<dbReference type="PROSITE" id="PS51842">
    <property type="entry name" value="IF_ROD_2"/>
    <property type="match status" value="1"/>
</dbReference>
<keyword evidence="8" id="KW-0539">Nucleus</keyword>
<evidence type="ECO:0000256" key="13">
    <source>
        <dbReference type="RuleBase" id="RU000685"/>
    </source>
</evidence>
<proteinExistence type="inferred from homology"/>
<evidence type="ECO:0000256" key="10">
    <source>
        <dbReference type="ARBA" id="ARBA00039429"/>
    </source>
</evidence>
<dbReference type="STRING" id="61622.ENSRROP00000022627"/>
<dbReference type="Gene3D" id="1.20.5.1160">
    <property type="entry name" value="Vasodilator-stimulated phosphoprotein"/>
    <property type="match status" value="1"/>
</dbReference>
<organism evidence="15 16">
    <name type="scientific">Rhinopithecus roxellana</name>
    <name type="common">Golden snub-nosed monkey</name>
    <name type="synonym">Pygathrix roxellana</name>
    <dbReference type="NCBI Taxonomy" id="61622"/>
    <lineage>
        <taxon>Eukaryota</taxon>
        <taxon>Metazoa</taxon>
        <taxon>Chordata</taxon>
        <taxon>Craniata</taxon>
        <taxon>Vertebrata</taxon>
        <taxon>Euteleostomi</taxon>
        <taxon>Mammalia</taxon>
        <taxon>Eutheria</taxon>
        <taxon>Euarchontoglires</taxon>
        <taxon>Primates</taxon>
        <taxon>Haplorrhini</taxon>
        <taxon>Catarrhini</taxon>
        <taxon>Cercopithecidae</taxon>
        <taxon>Colobinae</taxon>
        <taxon>Rhinopithecus</taxon>
    </lineage>
</organism>
<evidence type="ECO:0000256" key="3">
    <source>
        <dbReference type="ARBA" id="ARBA00004642"/>
    </source>
</evidence>